<gene>
    <name evidence="2" type="ORF">ODALV1_LOCUS14588</name>
</gene>
<dbReference type="EMBL" id="CAXLJM020000046">
    <property type="protein sequence ID" value="CAL8110953.1"/>
    <property type="molecule type" value="Genomic_DNA"/>
</dbReference>
<accession>A0ABP1QTF5</accession>
<evidence type="ECO:0000313" key="3">
    <source>
        <dbReference type="Proteomes" id="UP001642540"/>
    </source>
</evidence>
<feature type="transmembrane region" description="Helical" evidence="1">
    <location>
        <begin position="298"/>
        <end position="322"/>
    </location>
</feature>
<feature type="transmembrane region" description="Helical" evidence="1">
    <location>
        <begin position="139"/>
        <end position="161"/>
    </location>
</feature>
<evidence type="ECO:0008006" key="4">
    <source>
        <dbReference type="Google" id="ProtNLM"/>
    </source>
</evidence>
<feature type="transmembrane region" description="Helical" evidence="1">
    <location>
        <begin position="422"/>
        <end position="439"/>
    </location>
</feature>
<feature type="transmembrane region" description="Helical" evidence="1">
    <location>
        <begin position="41"/>
        <end position="73"/>
    </location>
</feature>
<keyword evidence="3" id="KW-1185">Reference proteome</keyword>
<feature type="transmembrane region" description="Helical" evidence="1">
    <location>
        <begin position="245"/>
        <end position="269"/>
    </location>
</feature>
<feature type="transmembrane region" description="Helical" evidence="1">
    <location>
        <begin position="460"/>
        <end position="479"/>
    </location>
</feature>
<feature type="transmembrane region" description="Helical" evidence="1">
    <location>
        <begin position="16"/>
        <end position="35"/>
    </location>
</feature>
<protein>
    <recommendedName>
        <fullName evidence="4">Gustatory receptor</fullName>
    </recommendedName>
</protein>
<keyword evidence="1" id="KW-0812">Transmembrane</keyword>
<feature type="transmembrane region" description="Helical" evidence="1">
    <location>
        <begin position="524"/>
        <end position="545"/>
    </location>
</feature>
<evidence type="ECO:0000256" key="1">
    <source>
        <dbReference type="SAM" id="Phobius"/>
    </source>
</evidence>
<name>A0ABP1QTF5_9HEXA</name>
<dbReference type="Proteomes" id="UP001642540">
    <property type="component" value="Unassembled WGS sequence"/>
</dbReference>
<feature type="transmembrane region" description="Helical" evidence="1">
    <location>
        <begin position="106"/>
        <end position="127"/>
    </location>
</feature>
<reference evidence="2 3" key="1">
    <citation type="submission" date="2024-08" db="EMBL/GenBank/DDBJ databases">
        <authorList>
            <person name="Cucini C."/>
            <person name="Frati F."/>
        </authorList>
    </citation>
    <scope>NUCLEOTIDE SEQUENCE [LARGE SCALE GENOMIC DNA]</scope>
</reference>
<keyword evidence="1" id="KW-0472">Membrane</keyword>
<evidence type="ECO:0000313" key="2">
    <source>
        <dbReference type="EMBL" id="CAL8110953.1"/>
    </source>
</evidence>
<proteinExistence type="predicted"/>
<organism evidence="2 3">
    <name type="scientific">Orchesella dallaii</name>
    <dbReference type="NCBI Taxonomy" id="48710"/>
    <lineage>
        <taxon>Eukaryota</taxon>
        <taxon>Metazoa</taxon>
        <taxon>Ecdysozoa</taxon>
        <taxon>Arthropoda</taxon>
        <taxon>Hexapoda</taxon>
        <taxon>Collembola</taxon>
        <taxon>Entomobryomorpha</taxon>
        <taxon>Entomobryoidea</taxon>
        <taxon>Orchesellidae</taxon>
        <taxon>Orchesellinae</taxon>
        <taxon>Orchesella</taxon>
    </lineage>
</organism>
<sequence length="553" mass="63659">MALVTAALMSLYRRSLVWFACYAIVDFIPFPIGMIHRDTSAYMLFTIGFIFQRIVIVFELLIFCIILSVYDLAKLFQKQTKRTFVPQEMLIVCMELRTLFMELNDIFETAFLFHYGSTLLFYIRSAILTKMPLEPDKSYNLIYIMVHSTIYFSACEIHSLVRGSMKGWIYKRKISTDISHIDLTKLSILAGEVENDPIGISCKFFSISYGIMGSISCLLIQVTSQGFLVIALRDAVKQITVRVEAWAVLAFVSHIFDATLQLLAIHTFWCRRKEIQTLMNKLQKGSSSYMIKATRMKWLRIFQGPEVVIVWAYVAFLMAGLLQSYRRKLVWSTASNIVDHFLIFPGSRFINRDILLYPICGVTFFLERVNSAIELYILAAALSMYELGKQFQRQIQQDITTPKDLMEAHRDLKNVVDRFNSIFARLFLTHYICILLNYVSTPAMLTRLAFGWDKVSFKMVYIGIHFVIYFCCCEVHSMVKSIVLDWIHHCKLKADTSSADLVKLSILTAEVEYQPVGISCNFFVINYGLMGSFLGLLATYAIFAWQMQTSGMK</sequence>
<comment type="caution">
    <text evidence="2">The sequence shown here is derived from an EMBL/GenBank/DDBJ whole genome shotgun (WGS) entry which is preliminary data.</text>
</comment>
<feature type="transmembrane region" description="Helical" evidence="1">
    <location>
        <begin position="209"/>
        <end position="233"/>
    </location>
</feature>
<keyword evidence="1" id="KW-1133">Transmembrane helix</keyword>